<accession>A0A398CSJ8</accession>
<dbReference type="SUPFAM" id="SSF51306">
    <property type="entry name" value="LexA/Signal peptidase"/>
    <property type="match status" value="1"/>
</dbReference>
<dbReference type="CDD" id="cd06530">
    <property type="entry name" value="S26_SPase_I"/>
    <property type="match status" value="1"/>
</dbReference>
<dbReference type="GO" id="GO:0005886">
    <property type="term" value="C:plasma membrane"/>
    <property type="evidence" value="ECO:0007669"/>
    <property type="project" value="UniProtKB-SubCell"/>
</dbReference>
<comment type="caution">
    <text evidence="6">Lacks conserved residue(s) required for the propagation of feature annotation.</text>
</comment>
<reference evidence="8 9" key="1">
    <citation type="submission" date="2018-09" db="EMBL/GenBank/DDBJ databases">
        <title>Cohnella cavernae sp. nov., isolated from a karst cave.</title>
        <authorList>
            <person name="Zhu H."/>
        </authorList>
    </citation>
    <scope>NUCLEOTIDE SEQUENCE [LARGE SCALE GENOMIC DNA]</scope>
    <source>
        <strain evidence="8 9">K2E09-144</strain>
    </source>
</reference>
<dbReference type="GO" id="GO:0006465">
    <property type="term" value="P:signal peptide processing"/>
    <property type="evidence" value="ECO:0007669"/>
    <property type="project" value="InterPro"/>
</dbReference>
<dbReference type="InterPro" id="IPR019758">
    <property type="entry name" value="Pept_S26A_signal_pept_1_CS"/>
</dbReference>
<keyword evidence="9" id="KW-1185">Reference proteome</keyword>
<evidence type="ECO:0000313" key="8">
    <source>
        <dbReference type="EMBL" id="RIE03718.1"/>
    </source>
</evidence>
<keyword evidence="6" id="KW-0812">Transmembrane</keyword>
<dbReference type="PANTHER" id="PTHR43390:SF1">
    <property type="entry name" value="CHLOROPLAST PROCESSING PEPTIDASE"/>
    <property type="match status" value="1"/>
</dbReference>
<name>A0A398CSJ8_9BACL</name>
<keyword evidence="5 6" id="KW-0378">Hydrolase</keyword>
<dbReference type="PANTHER" id="PTHR43390">
    <property type="entry name" value="SIGNAL PEPTIDASE I"/>
    <property type="match status" value="1"/>
</dbReference>
<dbReference type="PRINTS" id="PR00727">
    <property type="entry name" value="LEADERPTASE"/>
</dbReference>
<dbReference type="InterPro" id="IPR019533">
    <property type="entry name" value="Peptidase_S26"/>
</dbReference>
<sequence>MLERKRRPLVAGFLSLFTPGLGQFYNGQIRKAGVLLLTTYILYPPLLFLIKFSFGALLAVIAAGFAVYGYAIIQSIVYSYRVKTVANRFYDRWYVYLAIVVSIMTMSQIIDTKSIVGLKGYIIAGPSMTPTIENNERVIVDTKSHRYKEGDVVVYRSENQMRIHRIIAIEGDTVRFDDSGLLLNGKRVTETYISESDYYEAIEEVQIPEDSYYILGDNRGNSYDSRFIGAIPSN</sequence>
<dbReference type="AlphaFoldDB" id="A0A398CSJ8"/>
<dbReference type="NCBIfam" id="TIGR02227">
    <property type="entry name" value="sigpep_I_bact"/>
    <property type="match status" value="1"/>
</dbReference>
<comment type="catalytic activity">
    <reaction evidence="1 6">
        <text>Cleavage of hydrophobic, N-terminal signal or leader sequences from secreted and periplasmic proteins.</text>
        <dbReference type="EC" id="3.4.21.89"/>
    </reaction>
</comment>
<dbReference type="EMBL" id="QXJM01000032">
    <property type="protein sequence ID" value="RIE03718.1"/>
    <property type="molecule type" value="Genomic_DNA"/>
</dbReference>
<dbReference type="RefSeq" id="WP_119149114.1">
    <property type="nucleotide sequence ID" value="NZ_JBHSOV010000021.1"/>
</dbReference>
<keyword evidence="6" id="KW-0472">Membrane</keyword>
<keyword evidence="6" id="KW-1133">Transmembrane helix</keyword>
<dbReference type="GO" id="GO:0004252">
    <property type="term" value="F:serine-type endopeptidase activity"/>
    <property type="evidence" value="ECO:0007669"/>
    <property type="project" value="InterPro"/>
</dbReference>
<comment type="subcellular location">
    <subcellularLocation>
        <location evidence="2">Cell membrane</location>
        <topology evidence="2">Single-pass type II membrane protein</topology>
    </subcellularLocation>
    <subcellularLocation>
        <location evidence="6">Membrane</location>
        <topology evidence="6">Single-pass type II membrane protein</topology>
    </subcellularLocation>
</comment>
<comment type="caution">
    <text evidence="8">The sequence shown here is derived from an EMBL/GenBank/DDBJ whole genome shotgun (WGS) entry which is preliminary data.</text>
</comment>
<evidence type="ECO:0000313" key="9">
    <source>
        <dbReference type="Proteomes" id="UP000266340"/>
    </source>
</evidence>
<feature type="transmembrane region" description="Helical" evidence="6">
    <location>
        <begin position="46"/>
        <end position="73"/>
    </location>
</feature>
<evidence type="ECO:0000256" key="4">
    <source>
        <dbReference type="ARBA" id="ARBA00013208"/>
    </source>
</evidence>
<dbReference type="Pfam" id="PF10502">
    <property type="entry name" value="Peptidase_S26"/>
    <property type="match status" value="1"/>
</dbReference>
<gene>
    <name evidence="8" type="primary">lepB</name>
    <name evidence="8" type="ORF">D3H35_10510</name>
</gene>
<dbReference type="GO" id="GO:0009003">
    <property type="term" value="F:signal peptidase activity"/>
    <property type="evidence" value="ECO:0007669"/>
    <property type="project" value="UniProtKB-EC"/>
</dbReference>
<dbReference type="Proteomes" id="UP000266340">
    <property type="component" value="Unassembled WGS sequence"/>
</dbReference>
<evidence type="ECO:0000256" key="5">
    <source>
        <dbReference type="ARBA" id="ARBA00022801"/>
    </source>
</evidence>
<dbReference type="InterPro" id="IPR000223">
    <property type="entry name" value="Pept_S26A_signal_pept_1"/>
</dbReference>
<proteinExistence type="inferred from homology"/>
<organism evidence="8 9">
    <name type="scientific">Cohnella faecalis</name>
    <dbReference type="NCBI Taxonomy" id="2315694"/>
    <lineage>
        <taxon>Bacteria</taxon>
        <taxon>Bacillati</taxon>
        <taxon>Bacillota</taxon>
        <taxon>Bacilli</taxon>
        <taxon>Bacillales</taxon>
        <taxon>Paenibacillaceae</taxon>
        <taxon>Cohnella</taxon>
    </lineage>
</organism>
<evidence type="ECO:0000256" key="6">
    <source>
        <dbReference type="RuleBase" id="RU362042"/>
    </source>
</evidence>
<dbReference type="PROSITE" id="PS00761">
    <property type="entry name" value="SPASE_I_3"/>
    <property type="match status" value="1"/>
</dbReference>
<feature type="domain" description="Peptidase S26" evidence="7">
    <location>
        <begin position="103"/>
        <end position="233"/>
    </location>
</feature>
<evidence type="ECO:0000259" key="7">
    <source>
        <dbReference type="Pfam" id="PF10502"/>
    </source>
</evidence>
<feature type="transmembrane region" description="Helical" evidence="6">
    <location>
        <begin position="93"/>
        <end position="110"/>
    </location>
</feature>
<dbReference type="EC" id="3.4.21.89" evidence="4 6"/>
<evidence type="ECO:0000256" key="1">
    <source>
        <dbReference type="ARBA" id="ARBA00000677"/>
    </source>
</evidence>
<evidence type="ECO:0000256" key="2">
    <source>
        <dbReference type="ARBA" id="ARBA00004401"/>
    </source>
</evidence>
<comment type="similarity">
    <text evidence="3 6">Belongs to the peptidase S26 family.</text>
</comment>
<dbReference type="InterPro" id="IPR036286">
    <property type="entry name" value="LexA/Signal_pep-like_sf"/>
</dbReference>
<keyword evidence="6" id="KW-0645">Protease</keyword>
<protein>
    <recommendedName>
        <fullName evidence="4 6">Signal peptidase I</fullName>
        <ecNumber evidence="4 6">3.4.21.89</ecNumber>
    </recommendedName>
</protein>
<evidence type="ECO:0000256" key="3">
    <source>
        <dbReference type="ARBA" id="ARBA00009370"/>
    </source>
</evidence>
<dbReference type="Gene3D" id="2.10.109.10">
    <property type="entry name" value="Umud Fragment, subunit A"/>
    <property type="match status" value="1"/>
</dbReference>
<dbReference type="OrthoDB" id="9802919at2"/>